<accession>A0A3E1EZQ7</accession>
<dbReference type="Proteomes" id="UP000257127">
    <property type="component" value="Unassembled WGS sequence"/>
</dbReference>
<dbReference type="Pfam" id="PF17164">
    <property type="entry name" value="DUF5122"/>
    <property type="match status" value="1"/>
</dbReference>
<reference evidence="1 2" key="1">
    <citation type="submission" date="2018-08" db="EMBL/GenBank/DDBJ databases">
        <title>The draft genome squence of Brumimicrobium sp. N62.</title>
        <authorList>
            <person name="Du Z.-J."/>
            <person name="Luo H.-R."/>
        </authorList>
    </citation>
    <scope>NUCLEOTIDE SEQUENCE [LARGE SCALE GENOMIC DNA]</scope>
    <source>
        <strain evidence="1 2">N62</strain>
    </source>
</reference>
<keyword evidence="2" id="KW-1185">Reference proteome</keyword>
<comment type="caution">
    <text evidence="1">The sequence shown here is derived from an EMBL/GenBank/DDBJ whole genome shotgun (WGS) entry which is preliminary data.</text>
</comment>
<dbReference type="EMBL" id="QURB01000002">
    <property type="protein sequence ID" value="RFC55035.1"/>
    <property type="molecule type" value="Genomic_DNA"/>
</dbReference>
<sequence length="366" mass="40112">MKQTLLLLSALLLLQSCNKEELVKIDSSKNSPKIDGPEGNITGSNWVSIKENYFKDKLIEGIGTVGDNMILTFFDYINQDSYFLSGHLSNDTNLVKHGFHNWPSGVGLEDVKVIDNQVYSIGFWDGIGAWKFDMEVFDEPAYSSWESVTGSYLLQPTAFTVYDSENIMGLASTPYVRSSSGSINFPDFDHSDNVEINALLEYNGELYCAGEFTSSNGTILNNIAKWSGNEWVALGNGVNGKVRDLVVLDGKLVVGGDFNSAGGNSNCAYVAIWNGSDWESMGTGLIGGSSGVHRLFVYGKQLFVGGDFSGTQSVNSKNIIKWQDGNWIGLPNTISEKIGEIGVYNGKLHIANLFYNMNGNFLLRLE</sequence>
<dbReference type="AlphaFoldDB" id="A0A3E1EZQ7"/>
<name>A0A3E1EZQ7_9FLAO</name>
<evidence type="ECO:0008006" key="3">
    <source>
        <dbReference type="Google" id="ProtNLM"/>
    </source>
</evidence>
<dbReference type="InterPro" id="IPR013431">
    <property type="entry name" value="Delta_60_rpt"/>
</dbReference>
<evidence type="ECO:0000313" key="2">
    <source>
        <dbReference type="Proteomes" id="UP000257127"/>
    </source>
</evidence>
<gene>
    <name evidence="1" type="ORF">DXU93_04230</name>
</gene>
<proteinExistence type="predicted"/>
<dbReference type="OrthoDB" id="9761875at2"/>
<dbReference type="InterPro" id="IPR015915">
    <property type="entry name" value="Kelch-typ_b-propeller"/>
</dbReference>
<evidence type="ECO:0000313" key="1">
    <source>
        <dbReference type="EMBL" id="RFC55035.1"/>
    </source>
</evidence>
<protein>
    <recommendedName>
        <fullName evidence="3">Galactose oxidase</fullName>
    </recommendedName>
</protein>
<dbReference type="Gene3D" id="2.120.10.80">
    <property type="entry name" value="Kelch-type beta propeller"/>
    <property type="match status" value="1"/>
</dbReference>
<organism evidence="1 2">
    <name type="scientific">Brumimicrobium aurantiacum</name>
    <dbReference type="NCBI Taxonomy" id="1737063"/>
    <lineage>
        <taxon>Bacteria</taxon>
        <taxon>Pseudomonadati</taxon>
        <taxon>Bacteroidota</taxon>
        <taxon>Flavobacteriia</taxon>
        <taxon>Flavobacteriales</taxon>
        <taxon>Crocinitomicaceae</taxon>
        <taxon>Brumimicrobium</taxon>
    </lineage>
</organism>
<dbReference type="RefSeq" id="WP_116880014.1">
    <property type="nucleotide sequence ID" value="NZ_QURB01000002.1"/>
</dbReference>
<dbReference type="PROSITE" id="PS51257">
    <property type="entry name" value="PROKAR_LIPOPROTEIN"/>
    <property type="match status" value="1"/>
</dbReference>